<dbReference type="GO" id="GO:0005737">
    <property type="term" value="C:cytoplasm"/>
    <property type="evidence" value="ECO:0007669"/>
    <property type="project" value="UniProtKB-SubCell"/>
</dbReference>
<evidence type="ECO:0000256" key="4">
    <source>
        <dbReference type="HAMAP-Rule" id="MF_01468"/>
    </source>
</evidence>
<keyword evidence="2 4" id="KW-0255">Endonuclease</keyword>
<dbReference type="InterPro" id="IPR008226">
    <property type="entry name" value="Mini3_fam"/>
</dbReference>
<keyword evidence="1 4" id="KW-0540">Nuclease</keyword>
<evidence type="ECO:0000256" key="1">
    <source>
        <dbReference type="ARBA" id="ARBA00022722"/>
    </source>
</evidence>
<feature type="compositionally biased region" description="Basic and acidic residues" evidence="5">
    <location>
        <begin position="128"/>
        <end position="137"/>
    </location>
</feature>
<keyword evidence="4" id="KW-0698">rRNA processing</keyword>
<evidence type="ECO:0000313" key="8">
    <source>
        <dbReference type="Proteomes" id="UP000243688"/>
    </source>
</evidence>
<feature type="compositionally biased region" description="Basic residues" evidence="5">
    <location>
        <begin position="87"/>
        <end position="96"/>
    </location>
</feature>
<sequence length="151" mass="16962">MKPPFMPSEPPERLSPLVLAYVGDAVLELIVRLYLVCGPRRRPDDLNREAVRWVSAKGQAELWERWAPFLTDEEREMARKGRNAASGRKKRGSGVRAHRTSTALECLIGYWFLTGRTDRLVELFRNAADDAAPRPDDNPVLNEEGSGGESS</sequence>
<feature type="region of interest" description="Disordered" evidence="5">
    <location>
        <begin position="128"/>
        <end position="151"/>
    </location>
</feature>
<reference evidence="7 8" key="1">
    <citation type="submission" date="2016-12" db="EMBL/GenBank/DDBJ databases">
        <title>Candidatus Reconcilibacillus cellulovorans genome.</title>
        <authorList>
            <person name="Kolinko S."/>
            <person name="Wu Y.-W."/>
            <person name="Tachea F."/>
            <person name="Denzel E."/>
            <person name="Hiras J."/>
            <person name="Baecker N."/>
            <person name="Chan L.J."/>
            <person name="Eichorst S.A."/>
            <person name="Frey D."/>
            <person name="Adams P.D."/>
            <person name="Pray T."/>
            <person name="Tanjore D."/>
            <person name="Petzold C.J."/>
            <person name="Gladden J.M."/>
            <person name="Simmons B.A."/>
            <person name="Singer S.W."/>
        </authorList>
    </citation>
    <scope>NUCLEOTIDE SEQUENCE [LARGE SCALE GENOMIC DNA]</scope>
    <source>
        <strain evidence="7">JTherm</strain>
    </source>
</reference>
<dbReference type="EC" id="3.1.26.-" evidence="4"/>
<feature type="active site" evidence="4">
    <location>
        <position position="24"/>
    </location>
</feature>
<dbReference type="CDD" id="cd00593">
    <property type="entry name" value="RIBOc"/>
    <property type="match status" value="1"/>
</dbReference>
<accession>A0A2A6E301</accession>
<evidence type="ECO:0000313" key="7">
    <source>
        <dbReference type="EMBL" id="PDO11411.1"/>
    </source>
</evidence>
<dbReference type="PANTHER" id="PTHR34276:SF1">
    <property type="entry name" value="MINI-RIBONUCLEASE 3"/>
    <property type="match status" value="1"/>
</dbReference>
<dbReference type="Gene3D" id="1.10.1520.10">
    <property type="entry name" value="Ribonuclease III domain"/>
    <property type="match status" value="1"/>
</dbReference>
<comment type="cofactor">
    <cofactor evidence="4">
        <name>Mg(2+)</name>
        <dbReference type="ChEBI" id="CHEBI:18420"/>
    </cofactor>
</comment>
<dbReference type="GO" id="GO:0019843">
    <property type="term" value="F:rRNA binding"/>
    <property type="evidence" value="ECO:0007669"/>
    <property type="project" value="UniProtKB-UniRule"/>
</dbReference>
<keyword evidence="4" id="KW-0694">RNA-binding</keyword>
<comment type="subunit">
    <text evidence="4">Homodimer.</text>
</comment>
<gene>
    <name evidence="4" type="primary">mrnC</name>
    <name evidence="7" type="ORF">BLM47_02140</name>
</gene>
<proteinExistence type="inferred from homology"/>
<comment type="subcellular location">
    <subcellularLocation>
        <location evidence="4">Cytoplasm</location>
    </subcellularLocation>
</comment>
<evidence type="ECO:0000256" key="5">
    <source>
        <dbReference type="SAM" id="MobiDB-lite"/>
    </source>
</evidence>
<dbReference type="Proteomes" id="UP000243688">
    <property type="component" value="Unassembled WGS sequence"/>
</dbReference>
<keyword evidence="4" id="KW-0963">Cytoplasm</keyword>
<protein>
    <recommendedName>
        <fullName evidence="4">Mini-ribonuclease 3</fullName>
        <shortName evidence="4">Mini-3</shortName>
        <shortName evidence="4">Mini-RNase 3</shortName>
        <ecNumber evidence="4">3.1.26.-</ecNumber>
    </recommendedName>
    <alternativeName>
        <fullName evidence="4">Mini-RNase III</fullName>
        <shortName evidence="4">Mini-III</shortName>
    </alternativeName>
</protein>
<comment type="function">
    <text evidence="4">Involved in correct processing of both the 5' and 3' ends of 23S rRNA precursor. Processes 30S rRNA precursor transcript even in absence of ribonuclease 3 (Rnc); Rnc processes 30S rRNA into smaller rRNA precursors.</text>
</comment>
<dbReference type="EMBL" id="MOXJ01000003">
    <property type="protein sequence ID" value="PDO11411.1"/>
    <property type="molecule type" value="Genomic_DNA"/>
</dbReference>
<keyword evidence="4" id="KW-0699">rRNA-binding</keyword>
<comment type="similarity">
    <text evidence="4">Belongs to the MrnC RNase family.</text>
</comment>
<evidence type="ECO:0000256" key="3">
    <source>
        <dbReference type="ARBA" id="ARBA00022801"/>
    </source>
</evidence>
<dbReference type="InterPro" id="IPR036389">
    <property type="entry name" value="RNase_III_sf"/>
</dbReference>
<organism evidence="7 8">
    <name type="scientific">Candidatus Reconcilbacillus cellulovorans</name>
    <dbReference type="NCBI Taxonomy" id="1906605"/>
    <lineage>
        <taxon>Bacteria</taxon>
        <taxon>Bacillati</taxon>
        <taxon>Bacillota</taxon>
        <taxon>Bacilli</taxon>
        <taxon>Bacillales</taxon>
        <taxon>Paenibacillaceae</taxon>
        <taxon>Candidatus Reconcilbacillus</taxon>
    </lineage>
</organism>
<evidence type="ECO:0000256" key="2">
    <source>
        <dbReference type="ARBA" id="ARBA00022759"/>
    </source>
</evidence>
<feature type="domain" description="RNase III" evidence="6">
    <location>
        <begin position="18"/>
        <end position="115"/>
    </location>
</feature>
<feature type="region of interest" description="Disordered" evidence="5">
    <location>
        <begin position="77"/>
        <end position="96"/>
    </location>
</feature>
<name>A0A2A6E301_9BACL</name>
<keyword evidence="3 4" id="KW-0378">Hydrolase</keyword>
<dbReference type="GO" id="GO:0004525">
    <property type="term" value="F:ribonuclease III activity"/>
    <property type="evidence" value="ECO:0007669"/>
    <property type="project" value="InterPro"/>
</dbReference>
<dbReference type="SUPFAM" id="SSF69065">
    <property type="entry name" value="RNase III domain-like"/>
    <property type="match status" value="1"/>
</dbReference>
<dbReference type="AlphaFoldDB" id="A0A2A6E301"/>
<dbReference type="Pfam" id="PF00636">
    <property type="entry name" value="Ribonuclease_3"/>
    <property type="match status" value="1"/>
</dbReference>
<dbReference type="InterPro" id="IPR000999">
    <property type="entry name" value="RNase_III_dom"/>
</dbReference>
<evidence type="ECO:0000259" key="6">
    <source>
        <dbReference type="Pfam" id="PF00636"/>
    </source>
</evidence>
<dbReference type="HAMAP" id="MF_01468">
    <property type="entry name" value="RNase_Mini_III"/>
    <property type="match status" value="1"/>
</dbReference>
<keyword evidence="4" id="KW-0690">Ribosome biogenesis</keyword>
<keyword evidence="4" id="KW-0460">Magnesium</keyword>
<comment type="caution">
    <text evidence="7">The sequence shown here is derived from an EMBL/GenBank/DDBJ whole genome shotgun (WGS) entry which is preliminary data.</text>
</comment>
<dbReference type="GO" id="GO:0006364">
    <property type="term" value="P:rRNA processing"/>
    <property type="evidence" value="ECO:0007669"/>
    <property type="project" value="UniProtKB-UniRule"/>
</dbReference>
<dbReference type="PANTHER" id="PTHR34276">
    <property type="entry name" value="MINI-RIBONUCLEASE 3"/>
    <property type="match status" value="1"/>
</dbReference>